<feature type="signal peptide" evidence="1">
    <location>
        <begin position="1"/>
        <end position="28"/>
    </location>
</feature>
<proteinExistence type="predicted"/>
<reference evidence="3" key="2">
    <citation type="submission" date="2020-10" db="UniProtKB">
        <authorList>
            <consortium name="WormBaseParasite"/>
        </authorList>
    </citation>
    <scope>IDENTIFICATION</scope>
</reference>
<dbReference type="Proteomes" id="UP000492821">
    <property type="component" value="Unassembled WGS sequence"/>
</dbReference>
<dbReference type="WBParaSite" id="Pan_g5366.t1">
    <property type="protein sequence ID" value="Pan_g5366.t1"/>
    <property type="gene ID" value="Pan_g5366"/>
</dbReference>
<evidence type="ECO:0000256" key="1">
    <source>
        <dbReference type="SAM" id="SignalP"/>
    </source>
</evidence>
<reference evidence="2" key="1">
    <citation type="journal article" date="2013" name="Genetics">
        <title>The draft genome and transcriptome of Panagrellus redivivus are shaped by the harsh demands of a free-living lifestyle.</title>
        <authorList>
            <person name="Srinivasan J."/>
            <person name="Dillman A.R."/>
            <person name="Macchietto M.G."/>
            <person name="Heikkinen L."/>
            <person name="Lakso M."/>
            <person name="Fracchia K.M."/>
            <person name="Antoshechkin I."/>
            <person name="Mortazavi A."/>
            <person name="Wong G."/>
            <person name="Sternberg P.W."/>
        </authorList>
    </citation>
    <scope>NUCLEOTIDE SEQUENCE [LARGE SCALE GENOMIC DNA]</scope>
    <source>
        <strain evidence="2">MT8872</strain>
    </source>
</reference>
<sequence length="110" mass="12303">MPIAPGHPAKHLISVSHLFVLQLLQSHASNYKVHKSKGYGWDVIDGNNNNVNSCFMPCGMRHSWHACIEVSFKNDIVEDTFAGFEGQFTRARAKGAPIVEQNQHPFTDLN</sequence>
<evidence type="ECO:0000313" key="3">
    <source>
        <dbReference type="WBParaSite" id="Pan_g5366.t1"/>
    </source>
</evidence>
<accession>A0A7E4W1C0</accession>
<keyword evidence="2" id="KW-1185">Reference proteome</keyword>
<dbReference type="AlphaFoldDB" id="A0A7E4W1C0"/>
<protein>
    <submittedName>
        <fullName evidence="3">MATH domain-containing protein</fullName>
    </submittedName>
</protein>
<feature type="chain" id="PRO_5028904381" evidence="1">
    <location>
        <begin position="29"/>
        <end position="110"/>
    </location>
</feature>
<name>A0A7E4W1C0_PANRE</name>
<organism evidence="2 3">
    <name type="scientific">Panagrellus redivivus</name>
    <name type="common">Microworm</name>
    <dbReference type="NCBI Taxonomy" id="6233"/>
    <lineage>
        <taxon>Eukaryota</taxon>
        <taxon>Metazoa</taxon>
        <taxon>Ecdysozoa</taxon>
        <taxon>Nematoda</taxon>
        <taxon>Chromadorea</taxon>
        <taxon>Rhabditida</taxon>
        <taxon>Tylenchina</taxon>
        <taxon>Panagrolaimomorpha</taxon>
        <taxon>Panagrolaimoidea</taxon>
        <taxon>Panagrolaimidae</taxon>
        <taxon>Panagrellus</taxon>
    </lineage>
</organism>
<keyword evidence="1" id="KW-0732">Signal</keyword>
<evidence type="ECO:0000313" key="2">
    <source>
        <dbReference type="Proteomes" id="UP000492821"/>
    </source>
</evidence>